<sequence length="109" mass="12586">MILCPVAQPRVSKYLSRQLNFKKVLGCVFDGVVYSVLLIRYKIKSFLLRSINTEKSWGGMIDSSSFLNSKFRGSSTYLGIYILETEETQSHCQRCSAMGFREYRLWVPI</sequence>
<evidence type="ECO:0000313" key="2">
    <source>
        <dbReference type="Proteomes" id="UP000277928"/>
    </source>
</evidence>
<evidence type="ECO:0000313" key="1">
    <source>
        <dbReference type="EMBL" id="VDK85191.1"/>
    </source>
</evidence>
<reference evidence="1 2" key="1">
    <citation type="submission" date="2018-08" db="EMBL/GenBank/DDBJ databases">
        <authorList>
            <person name="Laetsch R D."/>
            <person name="Stevens L."/>
            <person name="Kumar S."/>
            <person name="Blaxter L. M."/>
        </authorList>
    </citation>
    <scope>NUCLEOTIDE SEQUENCE [LARGE SCALE GENOMIC DNA]</scope>
</reference>
<keyword evidence="2" id="KW-1185">Reference proteome</keyword>
<dbReference type="AlphaFoldDB" id="A0A3P6V574"/>
<name>A0A3P6V574_LITSI</name>
<organism evidence="1 2">
    <name type="scientific">Litomosoides sigmodontis</name>
    <name type="common">Filarial nematode worm</name>
    <dbReference type="NCBI Taxonomy" id="42156"/>
    <lineage>
        <taxon>Eukaryota</taxon>
        <taxon>Metazoa</taxon>
        <taxon>Ecdysozoa</taxon>
        <taxon>Nematoda</taxon>
        <taxon>Chromadorea</taxon>
        <taxon>Rhabditida</taxon>
        <taxon>Spirurina</taxon>
        <taxon>Spiruromorpha</taxon>
        <taxon>Filarioidea</taxon>
        <taxon>Onchocercidae</taxon>
        <taxon>Litomosoides</taxon>
    </lineage>
</organism>
<gene>
    <name evidence="1" type="ORF">NLS_LOCUS7010</name>
</gene>
<accession>A0A3P6V574</accession>
<protein>
    <submittedName>
        <fullName evidence="1">Uncharacterized protein</fullName>
    </submittedName>
</protein>
<proteinExistence type="predicted"/>
<dbReference type="Proteomes" id="UP000277928">
    <property type="component" value="Unassembled WGS sequence"/>
</dbReference>
<dbReference type="EMBL" id="UYRX01000672">
    <property type="protein sequence ID" value="VDK85191.1"/>
    <property type="molecule type" value="Genomic_DNA"/>
</dbReference>